<dbReference type="InterPro" id="IPR027417">
    <property type="entry name" value="P-loop_NTPase"/>
</dbReference>
<evidence type="ECO:0000256" key="7">
    <source>
        <dbReference type="SAM" id="Phobius"/>
    </source>
</evidence>
<evidence type="ECO:0000259" key="10">
    <source>
        <dbReference type="PROSITE" id="PS50990"/>
    </source>
</evidence>
<comment type="caution">
    <text evidence="11">The sequence shown here is derived from an EMBL/GenBank/DDBJ whole genome shotgun (WGS) entry which is preliminary data.</text>
</comment>
<feature type="transmembrane region" description="Helical" evidence="7">
    <location>
        <begin position="197"/>
        <end position="217"/>
    </location>
</feature>
<keyword evidence="2 7" id="KW-0812">Transmembrane</keyword>
<dbReference type="InterPro" id="IPR036640">
    <property type="entry name" value="ABC1_TM_sf"/>
</dbReference>
<evidence type="ECO:0000256" key="6">
    <source>
        <dbReference type="ARBA" id="ARBA00023136"/>
    </source>
</evidence>
<sequence length="718" mass="79015">MTGASNTTRSQPLSSEIQVSLVRTLVEFLRFYGFPAESTQLQDALPSEPSIPEIIRQLQSYGLKVGAQRIKQQRLPTTPLPALALMNNRSLRMLVRIGGSNILYFDAINFRPAVMKLEDFLGEWSGILLLGRRKATVGMGEGYFSISWFFSVMMKYRAILSEVLIASFFLQIFALATPFVFQVLVDKVLVNRGISTLDVVVGGLISIAVFEAVLGGLRTFLFSHTTNRVDVELATRLFRHLLGLPFSYFQARRVGDSVARVRELETIRQFLTSSALTLVMDLLFTGVFLAVMLTYSLTLSLIVVISIPIYILVSCIATPLFRHRLEEKFRRGAENQAFLVETVSGIETVKAMAVAPQMQRKWEEQIAGYVTASQSVSNVGNAATQMIQVTGKLVTASTLWLGAHEVMAGEMTVGGLVAFNMLASRVSQPVLRVAQMYQDFHQTRISAERLGDILNTPTEDTDNGNSTAVNLAGGITFDHVSFRHRLDGPLILDDISLHVRPGEIIGLVGSSGSGKSTLTKLLQRLYVPEHGRILVDDVDISTIDTGALRRQIGVVLQDSVLFNMTIRENIALARPALPMEQIIHVARLAGAHDFISTLPEGYNTYVGERGASLSGGQRQRIAIARALACDPRILILDEATSALDYESERIVQNNLRQICRGRTVLIVAHRLSAVRHANRIFALEGGQLMEEGTHEELLKLGGRYATLFALQGGLDAVG</sequence>
<evidence type="ECO:0000256" key="5">
    <source>
        <dbReference type="ARBA" id="ARBA00022989"/>
    </source>
</evidence>
<feature type="domain" description="ABC transmembrane type-1" evidence="9">
    <location>
        <begin position="163"/>
        <end position="442"/>
    </location>
</feature>
<dbReference type="InterPro" id="IPR005074">
    <property type="entry name" value="Peptidase_C39"/>
</dbReference>
<dbReference type="NCBIfam" id="TIGR01846">
    <property type="entry name" value="type_I_sec_HlyB"/>
    <property type="match status" value="1"/>
</dbReference>
<dbReference type="CDD" id="cd18588">
    <property type="entry name" value="ABC_6TM_CyaB_HlyB_like"/>
    <property type="match status" value="1"/>
</dbReference>
<dbReference type="InterPro" id="IPR003593">
    <property type="entry name" value="AAA+_ATPase"/>
</dbReference>
<keyword evidence="12" id="KW-1185">Reference proteome</keyword>
<dbReference type="InterPro" id="IPR010132">
    <property type="entry name" value="ATPase_T1SS_HlyB"/>
</dbReference>
<organism evidence="11 12">
    <name type="scientific">Acetobacter sicerae</name>
    <dbReference type="NCBI Taxonomy" id="85325"/>
    <lineage>
        <taxon>Bacteria</taxon>
        <taxon>Pseudomonadati</taxon>
        <taxon>Pseudomonadota</taxon>
        <taxon>Alphaproteobacteria</taxon>
        <taxon>Acetobacterales</taxon>
        <taxon>Acetobacteraceae</taxon>
        <taxon>Acetobacter</taxon>
    </lineage>
</organism>
<feature type="transmembrane region" description="Helical" evidence="7">
    <location>
        <begin position="270"/>
        <end position="293"/>
    </location>
</feature>
<dbReference type="PROSITE" id="PS50990">
    <property type="entry name" value="PEPTIDASE_C39"/>
    <property type="match status" value="1"/>
</dbReference>
<dbReference type="Proteomes" id="UP001521074">
    <property type="component" value="Unassembled WGS sequence"/>
</dbReference>
<protein>
    <submittedName>
        <fullName evidence="11">Type I secretion system permease/ATPase</fullName>
    </submittedName>
</protein>
<dbReference type="Gene3D" id="3.90.70.10">
    <property type="entry name" value="Cysteine proteinases"/>
    <property type="match status" value="1"/>
</dbReference>
<feature type="domain" description="Peptidase C39" evidence="10">
    <location>
        <begin position="18"/>
        <end position="131"/>
    </location>
</feature>
<dbReference type="Pfam" id="PF00005">
    <property type="entry name" value="ABC_tran"/>
    <property type="match status" value="1"/>
</dbReference>
<reference evidence="11 12" key="1">
    <citation type="submission" date="2021-12" db="EMBL/GenBank/DDBJ databases">
        <title>Genome sequence of Acetobacter sicerae DmPark20a_162.</title>
        <authorList>
            <person name="Chaston J.M."/>
        </authorList>
    </citation>
    <scope>NUCLEOTIDE SEQUENCE [LARGE SCALE GENOMIC DNA]</scope>
    <source>
        <strain evidence="11 12">DmPark20a_162</strain>
    </source>
</reference>
<evidence type="ECO:0000313" key="11">
    <source>
        <dbReference type="EMBL" id="MCE0745436.1"/>
    </source>
</evidence>
<dbReference type="PROSITE" id="PS00211">
    <property type="entry name" value="ABC_TRANSPORTER_1"/>
    <property type="match status" value="1"/>
</dbReference>
<dbReference type="PANTHER" id="PTHR24221:SF647">
    <property type="entry name" value="BLL6336 PROTEIN"/>
    <property type="match status" value="1"/>
</dbReference>
<evidence type="ECO:0000259" key="9">
    <source>
        <dbReference type="PROSITE" id="PS50929"/>
    </source>
</evidence>
<gene>
    <name evidence="11" type="ORF">LWC05_16310</name>
</gene>
<evidence type="ECO:0000256" key="3">
    <source>
        <dbReference type="ARBA" id="ARBA00022741"/>
    </source>
</evidence>
<dbReference type="SUPFAM" id="SSF52540">
    <property type="entry name" value="P-loop containing nucleoside triphosphate hydrolases"/>
    <property type="match status" value="1"/>
</dbReference>
<keyword evidence="6 7" id="KW-0472">Membrane</keyword>
<dbReference type="RefSeq" id="WP_232879078.1">
    <property type="nucleotide sequence ID" value="NZ_JAJSOJ010000078.1"/>
</dbReference>
<dbReference type="PROSITE" id="PS50929">
    <property type="entry name" value="ABC_TM1F"/>
    <property type="match status" value="1"/>
</dbReference>
<feature type="transmembrane region" description="Helical" evidence="7">
    <location>
        <begin position="163"/>
        <end position="185"/>
    </location>
</feature>
<evidence type="ECO:0000256" key="2">
    <source>
        <dbReference type="ARBA" id="ARBA00022692"/>
    </source>
</evidence>
<feature type="domain" description="ABC transporter" evidence="8">
    <location>
        <begin position="475"/>
        <end position="710"/>
    </location>
</feature>
<dbReference type="Pfam" id="PF00664">
    <property type="entry name" value="ABC_membrane"/>
    <property type="match status" value="1"/>
</dbReference>
<feature type="transmembrane region" description="Helical" evidence="7">
    <location>
        <begin position="299"/>
        <end position="321"/>
    </location>
</feature>
<evidence type="ECO:0000313" key="12">
    <source>
        <dbReference type="Proteomes" id="UP001521074"/>
    </source>
</evidence>
<proteinExistence type="predicted"/>
<dbReference type="SMART" id="SM00382">
    <property type="entry name" value="AAA"/>
    <property type="match status" value="1"/>
</dbReference>
<dbReference type="InterPro" id="IPR003439">
    <property type="entry name" value="ABC_transporter-like_ATP-bd"/>
</dbReference>
<keyword evidence="3" id="KW-0547">Nucleotide-binding</keyword>
<evidence type="ECO:0000259" key="8">
    <source>
        <dbReference type="PROSITE" id="PS50893"/>
    </source>
</evidence>
<dbReference type="Gene3D" id="1.20.1560.10">
    <property type="entry name" value="ABC transporter type 1, transmembrane domain"/>
    <property type="match status" value="1"/>
</dbReference>
<dbReference type="SUPFAM" id="SSF90123">
    <property type="entry name" value="ABC transporter transmembrane region"/>
    <property type="match status" value="1"/>
</dbReference>
<dbReference type="Gene3D" id="3.40.50.300">
    <property type="entry name" value="P-loop containing nucleotide triphosphate hydrolases"/>
    <property type="match status" value="1"/>
</dbReference>
<dbReference type="InterPro" id="IPR017871">
    <property type="entry name" value="ABC_transporter-like_CS"/>
</dbReference>
<dbReference type="EMBL" id="JAJSOJ010000078">
    <property type="protein sequence ID" value="MCE0745436.1"/>
    <property type="molecule type" value="Genomic_DNA"/>
</dbReference>
<keyword evidence="5 7" id="KW-1133">Transmembrane helix</keyword>
<dbReference type="InterPro" id="IPR011527">
    <property type="entry name" value="ABC1_TM_dom"/>
</dbReference>
<evidence type="ECO:0000256" key="4">
    <source>
        <dbReference type="ARBA" id="ARBA00022840"/>
    </source>
</evidence>
<evidence type="ECO:0000256" key="1">
    <source>
        <dbReference type="ARBA" id="ARBA00004651"/>
    </source>
</evidence>
<dbReference type="PROSITE" id="PS50893">
    <property type="entry name" value="ABC_TRANSPORTER_2"/>
    <property type="match status" value="1"/>
</dbReference>
<dbReference type="InterPro" id="IPR039421">
    <property type="entry name" value="Type_1_exporter"/>
</dbReference>
<comment type="subcellular location">
    <subcellularLocation>
        <location evidence="1">Cell membrane</location>
        <topology evidence="1">Multi-pass membrane protein</topology>
    </subcellularLocation>
</comment>
<keyword evidence="4" id="KW-0067">ATP-binding</keyword>
<accession>A0ABS8VZ25</accession>
<dbReference type="PANTHER" id="PTHR24221">
    <property type="entry name" value="ATP-BINDING CASSETTE SUB-FAMILY B"/>
    <property type="match status" value="1"/>
</dbReference>
<name>A0ABS8VZ25_9PROT</name>